<dbReference type="Gene3D" id="3.30.300.250">
    <property type="match status" value="1"/>
</dbReference>
<comment type="caution">
    <text evidence="1">The sequence shown here is derived from an EMBL/GenBank/DDBJ whole genome shotgun (WGS) entry which is preliminary data.</text>
</comment>
<dbReference type="OrthoDB" id="6902567at2"/>
<evidence type="ECO:0000313" key="1">
    <source>
        <dbReference type="EMBL" id="MTD22124.1"/>
    </source>
</evidence>
<sequence>MLSGALHAQGSEQALKSVIAKQQQQLPIMLDPGTRVDAISYADHSIRYTITLSGYQGQPGEQAYYHNFLTQQINKSLCSQTAYLFMLALGNHLTYRYVSSDAAPITEITLAPDHCN</sequence>
<proteinExistence type="predicted"/>
<dbReference type="EMBL" id="WLYI01000044">
    <property type="protein sequence ID" value="MTD22124.1"/>
    <property type="molecule type" value="Genomic_DNA"/>
</dbReference>
<protein>
    <submittedName>
        <fullName evidence="1">Uncharacterized protein</fullName>
    </submittedName>
</protein>
<name>A0A7X2V0G8_9PSED</name>
<keyword evidence="2" id="KW-1185">Reference proteome</keyword>
<dbReference type="Proteomes" id="UP000431485">
    <property type="component" value="Unassembled WGS sequence"/>
</dbReference>
<dbReference type="AlphaFoldDB" id="A0A7X2V0G8"/>
<accession>A0A7X2V0G8</accession>
<evidence type="ECO:0000313" key="2">
    <source>
        <dbReference type="Proteomes" id="UP000431485"/>
    </source>
</evidence>
<organism evidence="1 2">
    <name type="scientific">Pseudomonas karstica</name>
    <dbReference type="NCBI Taxonomy" id="1055468"/>
    <lineage>
        <taxon>Bacteria</taxon>
        <taxon>Pseudomonadati</taxon>
        <taxon>Pseudomonadota</taxon>
        <taxon>Gammaproteobacteria</taxon>
        <taxon>Pseudomonadales</taxon>
        <taxon>Pseudomonadaceae</taxon>
        <taxon>Pseudomonas</taxon>
    </lineage>
</organism>
<gene>
    <name evidence="1" type="ORF">GIR22_23640</name>
</gene>
<reference evidence="1 2" key="1">
    <citation type="submission" date="2019-11" db="EMBL/GenBank/DDBJ databases">
        <title>Pseudmonas karstica sp. nov. and Pseudomonas spelaei sp. nov. from caves.</title>
        <authorList>
            <person name="Zeman M."/>
        </authorList>
    </citation>
    <scope>NUCLEOTIDE SEQUENCE [LARGE SCALE GENOMIC DNA]</scope>
    <source>
        <strain evidence="1 2">CCM 7891</strain>
    </source>
</reference>